<organism evidence="5 6">
    <name type="scientific">Actinomadura harenae</name>
    <dbReference type="NCBI Taxonomy" id="2483351"/>
    <lineage>
        <taxon>Bacteria</taxon>
        <taxon>Bacillati</taxon>
        <taxon>Actinomycetota</taxon>
        <taxon>Actinomycetes</taxon>
        <taxon>Streptosporangiales</taxon>
        <taxon>Thermomonosporaceae</taxon>
        <taxon>Actinomadura</taxon>
    </lineage>
</organism>
<protein>
    <submittedName>
        <fullName evidence="5">Lrp/AsnC family transcriptional regulator</fullName>
    </submittedName>
</protein>
<accession>A0A3M2LY78</accession>
<dbReference type="Pfam" id="PF13404">
    <property type="entry name" value="HTH_AsnC-type"/>
    <property type="match status" value="2"/>
</dbReference>
<dbReference type="InterPro" id="IPR000485">
    <property type="entry name" value="AsnC-type_HTH_dom"/>
</dbReference>
<keyword evidence="2" id="KW-0238">DNA-binding</keyword>
<dbReference type="OrthoDB" id="3526090at2"/>
<dbReference type="SUPFAM" id="SSF54909">
    <property type="entry name" value="Dimeric alpha+beta barrel"/>
    <property type="match status" value="1"/>
</dbReference>
<evidence type="ECO:0000313" key="5">
    <source>
        <dbReference type="EMBL" id="RMI42086.1"/>
    </source>
</evidence>
<dbReference type="GO" id="GO:0043200">
    <property type="term" value="P:response to amino acid"/>
    <property type="evidence" value="ECO:0007669"/>
    <property type="project" value="TreeGrafter"/>
</dbReference>
<name>A0A3M2LY78_9ACTN</name>
<sequence>MRDLDGFDRMILSALQQDGRVTYQALSDQTTLSRTSTRTRLRLLLDQGAATVVASPHPALFGQAVQAWLLVTAHGDPAEAAKILIAHRSTSGCQRTTGADHDLVVRIRARDDADLAAEVDQLRRHRAVHRLEVFRAVNVITDAAEPAPLPVPGLSAGRLDAVDWQLLVLLQDDPRASFSTLSQGVGLSQAATRARVLGLLEAGVVRIAAVIHPARAGLPLTLGFAVTTTAAAEDVAAELARQPGVTAVATGWGPCDIIGAAAATSTRHLAAVLGEMRRVEGIDRLTTWTVLDVLDPVTPIDVRRHRPPRTLTTLDDQPWAPVSR</sequence>
<evidence type="ECO:0000259" key="4">
    <source>
        <dbReference type="PROSITE" id="PS50956"/>
    </source>
</evidence>
<dbReference type="PANTHER" id="PTHR30154">
    <property type="entry name" value="LEUCINE-RESPONSIVE REGULATORY PROTEIN"/>
    <property type="match status" value="1"/>
</dbReference>
<comment type="caution">
    <text evidence="5">The sequence shown here is derived from an EMBL/GenBank/DDBJ whole genome shotgun (WGS) entry which is preliminary data.</text>
</comment>
<dbReference type="InterPro" id="IPR019888">
    <property type="entry name" value="Tscrpt_reg_AsnC-like"/>
</dbReference>
<keyword evidence="1" id="KW-0805">Transcription regulation</keyword>
<feature type="domain" description="HTH asnC-type" evidence="4">
    <location>
        <begin position="159"/>
        <end position="219"/>
    </location>
</feature>
<keyword evidence="3" id="KW-0804">Transcription</keyword>
<dbReference type="InterPro" id="IPR036390">
    <property type="entry name" value="WH_DNA-bd_sf"/>
</dbReference>
<evidence type="ECO:0000256" key="2">
    <source>
        <dbReference type="ARBA" id="ARBA00023125"/>
    </source>
</evidence>
<dbReference type="SMART" id="SM00344">
    <property type="entry name" value="HTH_ASNC"/>
    <property type="match status" value="2"/>
</dbReference>
<dbReference type="InterPro" id="IPR036388">
    <property type="entry name" value="WH-like_DNA-bd_sf"/>
</dbReference>
<gene>
    <name evidence="5" type="ORF">EBO15_20765</name>
</gene>
<proteinExistence type="predicted"/>
<dbReference type="EMBL" id="RFFG01000036">
    <property type="protein sequence ID" value="RMI42086.1"/>
    <property type="molecule type" value="Genomic_DNA"/>
</dbReference>
<keyword evidence="6" id="KW-1185">Reference proteome</keyword>
<evidence type="ECO:0000256" key="3">
    <source>
        <dbReference type="ARBA" id="ARBA00023163"/>
    </source>
</evidence>
<dbReference type="AlphaFoldDB" id="A0A3M2LY78"/>
<dbReference type="SUPFAM" id="SSF46785">
    <property type="entry name" value="Winged helix' DNA-binding domain"/>
    <property type="match status" value="2"/>
</dbReference>
<dbReference type="InterPro" id="IPR011008">
    <property type="entry name" value="Dimeric_a/b-barrel"/>
</dbReference>
<dbReference type="PROSITE" id="PS50956">
    <property type="entry name" value="HTH_ASNC_2"/>
    <property type="match status" value="1"/>
</dbReference>
<reference evidence="5 6" key="1">
    <citation type="submission" date="2018-10" db="EMBL/GenBank/DDBJ databases">
        <title>Isolation from soil.</title>
        <authorList>
            <person name="Hu J."/>
        </authorList>
    </citation>
    <scope>NUCLEOTIDE SEQUENCE [LARGE SCALE GENOMIC DNA]</scope>
    <source>
        <strain evidence="5 6">NEAU-Ht49</strain>
    </source>
</reference>
<dbReference type="Proteomes" id="UP000282674">
    <property type="component" value="Unassembled WGS sequence"/>
</dbReference>
<evidence type="ECO:0000256" key="1">
    <source>
        <dbReference type="ARBA" id="ARBA00023015"/>
    </source>
</evidence>
<dbReference type="PANTHER" id="PTHR30154:SF34">
    <property type="entry name" value="TRANSCRIPTIONAL REGULATOR AZLB"/>
    <property type="match status" value="1"/>
</dbReference>
<evidence type="ECO:0000313" key="6">
    <source>
        <dbReference type="Proteomes" id="UP000282674"/>
    </source>
</evidence>
<dbReference type="RefSeq" id="WP_122196080.1">
    <property type="nucleotide sequence ID" value="NZ_JBHSKC010000031.1"/>
</dbReference>
<dbReference type="GO" id="GO:0043565">
    <property type="term" value="F:sequence-specific DNA binding"/>
    <property type="evidence" value="ECO:0007669"/>
    <property type="project" value="InterPro"/>
</dbReference>
<dbReference type="Gene3D" id="1.10.10.10">
    <property type="entry name" value="Winged helix-like DNA-binding domain superfamily/Winged helix DNA-binding domain"/>
    <property type="match status" value="2"/>
</dbReference>
<dbReference type="GO" id="GO:0005829">
    <property type="term" value="C:cytosol"/>
    <property type="evidence" value="ECO:0007669"/>
    <property type="project" value="TreeGrafter"/>
</dbReference>
<dbReference type="PRINTS" id="PR00033">
    <property type="entry name" value="HTHASNC"/>
</dbReference>
<dbReference type="Gene3D" id="3.30.70.920">
    <property type="match status" value="2"/>
</dbReference>